<dbReference type="AlphaFoldDB" id="A0A9K3IS94"/>
<evidence type="ECO:0000313" key="2">
    <source>
        <dbReference type="Proteomes" id="UP000215914"/>
    </source>
</evidence>
<dbReference type="Proteomes" id="UP000215914">
    <property type="component" value="Unassembled WGS sequence"/>
</dbReference>
<evidence type="ECO:0000313" key="1">
    <source>
        <dbReference type="EMBL" id="KAF5802106.1"/>
    </source>
</evidence>
<dbReference type="EMBL" id="MNCJ02000321">
    <property type="protein sequence ID" value="KAF5802106.1"/>
    <property type="molecule type" value="Genomic_DNA"/>
</dbReference>
<accession>A0A9K3IS94</accession>
<gene>
    <name evidence="1" type="ORF">HanXRQr2_Chr06g0255731</name>
</gene>
<reference evidence="1" key="1">
    <citation type="journal article" date="2017" name="Nature">
        <title>The sunflower genome provides insights into oil metabolism, flowering and Asterid evolution.</title>
        <authorList>
            <person name="Badouin H."/>
            <person name="Gouzy J."/>
            <person name="Grassa C.J."/>
            <person name="Murat F."/>
            <person name="Staton S.E."/>
            <person name="Cottret L."/>
            <person name="Lelandais-Briere C."/>
            <person name="Owens G.L."/>
            <person name="Carrere S."/>
            <person name="Mayjonade B."/>
            <person name="Legrand L."/>
            <person name="Gill N."/>
            <person name="Kane N.C."/>
            <person name="Bowers J.E."/>
            <person name="Hubner S."/>
            <person name="Bellec A."/>
            <person name="Berard A."/>
            <person name="Berges H."/>
            <person name="Blanchet N."/>
            <person name="Boniface M.C."/>
            <person name="Brunel D."/>
            <person name="Catrice O."/>
            <person name="Chaidir N."/>
            <person name="Claudel C."/>
            <person name="Donnadieu C."/>
            <person name="Faraut T."/>
            <person name="Fievet G."/>
            <person name="Helmstetter N."/>
            <person name="King M."/>
            <person name="Knapp S.J."/>
            <person name="Lai Z."/>
            <person name="Le Paslier M.C."/>
            <person name="Lippi Y."/>
            <person name="Lorenzon L."/>
            <person name="Mandel J.R."/>
            <person name="Marage G."/>
            <person name="Marchand G."/>
            <person name="Marquand E."/>
            <person name="Bret-Mestries E."/>
            <person name="Morien E."/>
            <person name="Nambeesan S."/>
            <person name="Nguyen T."/>
            <person name="Pegot-Espagnet P."/>
            <person name="Pouilly N."/>
            <person name="Raftis F."/>
            <person name="Sallet E."/>
            <person name="Schiex T."/>
            <person name="Thomas J."/>
            <person name="Vandecasteele C."/>
            <person name="Vares D."/>
            <person name="Vear F."/>
            <person name="Vautrin S."/>
            <person name="Crespi M."/>
            <person name="Mangin B."/>
            <person name="Burke J.M."/>
            <person name="Salse J."/>
            <person name="Munos S."/>
            <person name="Vincourt P."/>
            <person name="Rieseberg L.H."/>
            <person name="Langlade N.B."/>
        </authorList>
    </citation>
    <scope>NUCLEOTIDE SEQUENCE</scope>
    <source>
        <tissue evidence="1">Leaves</tissue>
    </source>
</reference>
<organism evidence="1 2">
    <name type="scientific">Helianthus annuus</name>
    <name type="common">Common sunflower</name>
    <dbReference type="NCBI Taxonomy" id="4232"/>
    <lineage>
        <taxon>Eukaryota</taxon>
        <taxon>Viridiplantae</taxon>
        <taxon>Streptophyta</taxon>
        <taxon>Embryophyta</taxon>
        <taxon>Tracheophyta</taxon>
        <taxon>Spermatophyta</taxon>
        <taxon>Magnoliopsida</taxon>
        <taxon>eudicotyledons</taxon>
        <taxon>Gunneridae</taxon>
        <taxon>Pentapetalae</taxon>
        <taxon>asterids</taxon>
        <taxon>campanulids</taxon>
        <taxon>Asterales</taxon>
        <taxon>Asteraceae</taxon>
        <taxon>Asteroideae</taxon>
        <taxon>Heliantheae alliance</taxon>
        <taxon>Heliantheae</taxon>
        <taxon>Helianthus</taxon>
    </lineage>
</organism>
<keyword evidence="2" id="KW-1185">Reference proteome</keyword>
<name>A0A9K3IS94_HELAN</name>
<proteinExistence type="predicted"/>
<sequence>MGDACLRTMMRPTPPNSPIRPQQHYIHYSFAFSIIRYRLVFCWCIWNM</sequence>
<reference evidence="1" key="2">
    <citation type="submission" date="2020-06" db="EMBL/GenBank/DDBJ databases">
        <title>Helianthus annuus Genome sequencing and assembly Release 2.</title>
        <authorList>
            <person name="Gouzy J."/>
            <person name="Langlade N."/>
            <person name="Munos S."/>
        </authorList>
    </citation>
    <scope>NUCLEOTIDE SEQUENCE</scope>
    <source>
        <tissue evidence="1">Leaves</tissue>
    </source>
</reference>
<protein>
    <submittedName>
        <fullName evidence="1">Uncharacterized protein</fullName>
    </submittedName>
</protein>
<dbReference type="Gramene" id="mRNA:HanXRQr2_Chr06g0255731">
    <property type="protein sequence ID" value="mRNA:HanXRQr2_Chr06g0255731"/>
    <property type="gene ID" value="HanXRQr2_Chr06g0255731"/>
</dbReference>
<comment type="caution">
    <text evidence="1">The sequence shown here is derived from an EMBL/GenBank/DDBJ whole genome shotgun (WGS) entry which is preliminary data.</text>
</comment>